<gene>
    <name evidence="1" type="ORF">E2C01_001820</name>
</gene>
<dbReference type="AlphaFoldDB" id="A0A5B7CLC9"/>
<name>A0A5B7CLC9_PORTR</name>
<sequence length="165" mass="18347">MRTEKVGGNREGAAVSCLRQLCFGEEEKMRFSRGEVVSYRLKIRSKTKNVAEVNVEKVEGDVKAFGVIKCPRKVLRVPVRELVLCLRARNVFLRALIKGVLAGMAQQKAIAVERREKKMVRIHGGSAEWSFQVLMSPGGSGRDVTTARLPCSRKLASPFLLDGVF</sequence>
<dbReference type="Proteomes" id="UP000324222">
    <property type="component" value="Unassembled WGS sequence"/>
</dbReference>
<keyword evidence="2" id="KW-1185">Reference proteome</keyword>
<evidence type="ECO:0000313" key="1">
    <source>
        <dbReference type="EMBL" id="MPC09216.1"/>
    </source>
</evidence>
<dbReference type="EMBL" id="VSRR010000059">
    <property type="protein sequence ID" value="MPC09216.1"/>
    <property type="molecule type" value="Genomic_DNA"/>
</dbReference>
<comment type="caution">
    <text evidence="1">The sequence shown here is derived from an EMBL/GenBank/DDBJ whole genome shotgun (WGS) entry which is preliminary data.</text>
</comment>
<organism evidence="1 2">
    <name type="scientific">Portunus trituberculatus</name>
    <name type="common">Swimming crab</name>
    <name type="synonym">Neptunus trituberculatus</name>
    <dbReference type="NCBI Taxonomy" id="210409"/>
    <lineage>
        <taxon>Eukaryota</taxon>
        <taxon>Metazoa</taxon>
        <taxon>Ecdysozoa</taxon>
        <taxon>Arthropoda</taxon>
        <taxon>Crustacea</taxon>
        <taxon>Multicrustacea</taxon>
        <taxon>Malacostraca</taxon>
        <taxon>Eumalacostraca</taxon>
        <taxon>Eucarida</taxon>
        <taxon>Decapoda</taxon>
        <taxon>Pleocyemata</taxon>
        <taxon>Brachyura</taxon>
        <taxon>Eubrachyura</taxon>
        <taxon>Portunoidea</taxon>
        <taxon>Portunidae</taxon>
        <taxon>Portuninae</taxon>
        <taxon>Portunus</taxon>
    </lineage>
</organism>
<protein>
    <submittedName>
        <fullName evidence="1">Uncharacterized protein</fullName>
    </submittedName>
</protein>
<proteinExistence type="predicted"/>
<accession>A0A5B7CLC9</accession>
<evidence type="ECO:0000313" key="2">
    <source>
        <dbReference type="Proteomes" id="UP000324222"/>
    </source>
</evidence>
<reference evidence="1 2" key="1">
    <citation type="submission" date="2019-05" db="EMBL/GenBank/DDBJ databases">
        <title>Another draft genome of Portunus trituberculatus and its Hox gene families provides insights of decapod evolution.</title>
        <authorList>
            <person name="Jeong J.-H."/>
            <person name="Song I."/>
            <person name="Kim S."/>
            <person name="Choi T."/>
            <person name="Kim D."/>
            <person name="Ryu S."/>
            <person name="Kim W."/>
        </authorList>
    </citation>
    <scope>NUCLEOTIDE SEQUENCE [LARGE SCALE GENOMIC DNA]</scope>
    <source>
        <tissue evidence="1">Muscle</tissue>
    </source>
</reference>